<sequence length="426" mass="46378">MLASRRVVSRCRTRWGPLSSSQSVVGDGFQDEGAQGMPQPHRIGPLRQDTSPRDTVLVPHLVRQGKKGKKATSAARRSRLAMHIMPCGRQQSGPDMRQRGANRAPNPSQGHNIGRANAGMSGRCQDTRLRLNAIRPTGWRACPGPLRASRRKASRRWVGAIACACPARLCVAAGRATTVSHTDGPQRAQPSSLANTGSSPHRPIVSHWRGLWSSQGTLDWRRAPRWSWITLLGGPAAVHTAKDMGDEDALASCTLLKSPGPWKQWSPSTAAHASGPYSVQYGHTCVLRMHPRQSNHASFIQRRHHCPGVQPCFNPFTPFQPVWFVRPLRGVCRPVVCGGCAVRFVGPSVASQAGLGWAGPDGHAPWTHTKYLYMMRPNPVAVPAGSSSLRGGVFLGLESYHPMTISVSANSTLSLWWGSTYTLRHD</sequence>
<feature type="region of interest" description="Disordered" evidence="1">
    <location>
        <begin position="179"/>
        <end position="201"/>
    </location>
</feature>
<name>A0A2U3EJ58_PURLI</name>
<dbReference type="Proteomes" id="UP000245956">
    <property type="component" value="Unassembled WGS sequence"/>
</dbReference>
<gene>
    <name evidence="2" type="ORF">PCL_07794</name>
</gene>
<evidence type="ECO:0000256" key="1">
    <source>
        <dbReference type="SAM" id="MobiDB-lite"/>
    </source>
</evidence>
<evidence type="ECO:0000313" key="2">
    <source>
        <dbReference type="EMBL" id="PWI74480.1"/>
    </source>
</evidence>
<feature type="compositionally biased region" description="Basic residues" evidence="1">
    <location>
        <begin position="63"/>
        <end position="80"/>
    </location>
</feature>
<dbReference type="EMBL" id="LCWV01000003">
    <property type="protein sequence ID" value="PWI74480.1"/>
    <property type="molecule type" value="Genomic_DNA"/>
</dbReference>
<comment type="caution">
    <text evidence="2">The sequence shown here is derived from an EMBL/GenBank/DDBJ whole genome shotgun (WGS) entry which is preliminary data.</text>
</comment>
<protein>
    <submittedName>
        <fullName evidence="2">Uncharacterized protein</fullName>
    </submittedName>
</protein>
<proteinExistence type="predicted"/>
<feature type="compositionally biased region" description="Polar residues" evidence="1">
    <location>
        <begin position="179"/>
        <end position="199"/>
    </location>
</feature>
<feature type="region of interest" description="Disordered" evidence="1">
    <location>
        <begin position="63"/>
        <end position="120"/>
    </location>
</feature>
<organism evidence="2 3">
    <name type="scientific">Purpureocillium lilacinum</name>
    <name type="common">Paecilomyces lilacinus</name>
    <dbReference type="NCBI Taxonomy" id="33203"/>
    <lineage>
        <taxon>Eukaryota</taxon>
        <taxon>Fungi</taxon>
        <taxon>Dikarya</taxon>
        <taxon>Ascomycota</taxon>
        <taxon>Pezizomycotina</taxon>
        <taxon>Sordariomycetes</taxon>
        <taxon>Hypocreomycetidae</taxon>
        <taxon>Hypocreales</taxon>
        <taxon>Ophiocordycipitaceae</taxon>
        <taxon>Purpureocillium</taxon>
    </lineage>
</organism>
<evidence type="ECO:0000313" key="3">
    <source>
        <dbReference type="Proteomes" id="UP000245956"/>
    </source>
</evidence>
<reference evidence="2 3" key="1">
    <citation type="journal article" date="2016" name="Front. Microbiol.">
        <title>Genome and transcriptome sequences reveal the specific parasitism of the nematophagous Purpureocillium lilacinum 36-1.</title>
        <authorList>
            <person name="Xie J."/>
            <person name="Li S."/>
            <person name="Mo C."/>
            <person name="Xiao X."/>
            <person name="Peng D."/>
            <person name="Wang G."/>
            <person name="Xiao Y."/>
        </authorList>
    </citation>
    <scope>NUCLEOTIDE SEQUENCE [LARGE SCALE GENOMIC DNA]</scope>
    <source>
        <strain evidence="2 3">36-1</strain>
    </source>
</reference>
<dbReference type="AlphaFoldDB" id="A0A2U3EJ58"/>
<accession>A0A2U3EJ58</accession>